<dbReference type="EMBL" id="PQXI01000015">
    <property type="protein sequence ID" value="TGO29438.1"/>
    <property type="molecule type" value="Genomic_DNA"/>
</dbReference>
<keyword evidence="3" id="KW-1185">Reference proteome</keyword>
<name>A0A4Z1G0H4_9HELO</name>
<protein>
    <submittedName>
        <fullName evidence="2">Uncharacterized protein</fullName>
    </submittedName>
</protein>
<feature type="compositionally biased region" description="Polar residues" evidence="1">
    <location>
        <begin position="106"/>
        <end position="133"/>
    </location>
</feature>
<reference evidence="2 3" key="1">
    <citation type="submission" date="2017-12" db="EMBL/GenBank/DDBJ databases">
        <title>Comparative genomics of Botrytis spp.</title>
        <authorList>
            <person name="Valero-Jimenez C.A."/>
            <person name="Tapia P."/>
            <person name="Veloso J."/>
            <person name="Silva-Moreno E."/>
            <person name="Staats M."/>
            <person name="Valdes J.H."/>
            <person name="Van Kan J.A.L."/>
        </authorList>
    </citation>
    <scope>NUCLEOTIDE SEQUENCE [LARGE SCALE GENOMIC DNA]</scope>
    <source>
        <strain evidence="2 3">Bp0003</strain>
    </source>
</reference>
<organism evidence="2 3">
    <name type="scientific">Botrytis paeoniae</name>
    <dbReference type="NCBI Taxonomy" id="278948"/>
    <lineage>
        <taxon>Eukaryota</taxon>
        <taxon>Fungi</taxon>
        <taxon>Dikarya</taxon>
        <taxon>Ascomycota</taxon>
        <taxon>Pezizomycotina</taxon>
        <taxon>Leotiomycetes</taxon>
        <taxon>Helotiales</taxon>
        <taxon>Sclerotiniaceae</taxon>
        <taxon>Botrytis</taxon>
    </lineage>
</organism>
<comment type="caution">
    <text evidence="2">The sequence shown here is derived from an EMBL/GenBank/DDBJ whole genome shotgun (WGS) entry which is preliminary data.</text>
</comment>
<feature type="compositionally biased region" description="Polar residues" evidence="1">
    <location>
        <begin position="320"/>
        <end position="329"/>
    </location>
</feature>
<evidence type="ECO:0000256" key="1">
    <source>
        <dbReference type="SAM" id="MobiDB-lite"/>
    </source>
</evidence>
<feature type="compositionally biased region" description="Polar residues" evidence="1">
    <location>
        <begin position="218"/>
        <end position="239"/>
    </location>
</feature>
<feature type="region of interest" description="Disordered" evidence="1">
    <location>
        <begin position="1"/>
        <end position="335"/>
    </location>
</feature>
<feature type="compositionally biased region" description="Basic residues" evidence="1">
    <location>
        <begin position="250"/>
        <end position="260"/>
    </location>
</feature>
<evidence type="ECO:0000313" key="3">
    <source>
        <dbReference type="Proteomes" id="UP000297910"/>
    </source>
</evidence>
<sequence>MASRGGQSEYEAVSARSKRPDPSEKAFEQYERGGDGEEEREKGKTRERRERRKHREHREDRDGTRERDGRRDRDKSQGRSSIAKKPTRSLSPSNNNSVYSHVPPSDSDSNITWTQDPIDSDMSTVSDDQTVYTNPLDGGRRMQSVVKFKLRTGTSRSGRLEAPPSPSGETKSHKSDSRKGKEHDVKSKHSARPQDTEGPVEPFDSVSNVSYPAPPPNVTVSSTRTPLPQHSEVSIGSRSVNHRSDNGKGKEHKVKSNHGARSRDSEAPSQFSDTSSYKSESSVFPASTIMSPPAHSQVPTGSRPAKHRSDKGKEREHKSNLIQKSSNHGSGIPEVAEKMQYKYPLTKPIETQYKVPINWQSEGTSEDSNQNKAATWTPIEIKYAPKYTVERNRYFTHK</sequence>
<dbReference type="AlphaFoldDB" id="A0A4Z1G0H4"/>
<feature type="compositionally biased region" description="Basic and acidic residues" evidence="1">
    <location>
        <begin position="170"/>
        <end position="195"/>
    </location>
</feature>
<feature type="compositionally biased region" description="Basic and acidic residues" evidence="1">
    <location>
        <begin position="18"/>
        <end position="48"/>
    </location>
</feature>
<feature type="compositionally biased region" description="Polar residues" evidence="1">
    <location>
        <begin position="267"/>
        <end position="290"/>
    </location>
</feature>
<evidence type="ECO:0000313" key="2">
    <source>
        <dbReference type="EMBL" id="TGO29438.1"/>
    </source>
</evidence>
<gene>
    <name evidence="2" type="ORF">BPAE_0015g00820</name>
</gene>
<accession>A0A4Z1G0H4</accession>
<proteinExistence type="predicted"/>
<feature type="compositionally biased region" description="Polar residues" evidence="1">
    <location>
        <begin position="88"/>
        <end position="99"/>
    </location>
</feature>
<feature type="compositionally biased region" description="Basic and acidic residues" evidence="1">
    <location>
        <begin position="57"/>
        <end position="77"/>
    </location>
</feature>
<dbReference type="Proteomes" id="UP000297910">
    <property type="component" value="Unassembled WGS sequence"/>
</dbReference>